<feature type="transmembrane region" description="Helical" evidence="2">
    <location>
        <begin position="476"/>
        <end position="507"/>
    </location>
</feature>
<feature type="transmembrane region" description="Helical" evidence="2">
    <location>
        <begin position="527"/>
        <end position="548"/>
    </location>
</feature>
<evidence type="ECO:0000313" key="4">
    <source>
        <dbReference type="Proteomes" id="UP000305067"/>
    </source>
</evidence>
<feature type="compositionally biased region" description="Polar residues" evidence="1">
    <location>
        <begin position="141"/>
        <end position="151"/>
    </location>
</feature>
<reference evidence="3 4" key="1">
    <citation type="journal article" date="2019" name="Nat. Ecol. Evol.">
        <title>Megaphylogeny resolves global patterns of mushroom evolution.</title>
        <authorList>
            <person name="Varga T."/>
            <person name="Krizsan K."/>
            <person name="Foldi C."/>
            <person name="Dima B."/>
            <person name="Sanchez-Garcia M."/>
            <person name="Sanchez-Ramirez S."/>
            <person name="Szollosi G.J."/>
            <person name="Szarkandi J.G."/>
            <person name="Papp V."/>
            <person name="Albert L."/>
            <person name="Andreopoulos W."/>
            <person name="Angelini C."/>
            <person name="Antonin V."/>
            <person name="Barry K.W."/>
            <person name="Bougher N.L."/>
            <person name="Buchanan P."/>
            <person name="Buyck B."/>
            <person name="Bense V."/>
            <person name="Catcheside P."/>
            <person name="Chovatia M."/>
            <person name="Cooper J."/>
            <person name="Damon W."/>
            <person name="Desjardin D."/>
            <person name="Finy P."/>
            <person name="Geml J."/>
            <person name="Haridas S."/>
            <person name="Hughes K."/>
            <person name="Justo A."/>
            <person name="Karasinski D."/>
            <person name="Kautmanova I."/>
            <person name="Kiss B."/>
            <person name="Kocsube S."/>
            <person name="Kotiranta H."/>
            <person name="LaButti K.M."/>
            <person name="Lechner B.E."/>
            <person name="Liimatainen K."/>
            <person name="Lipzen A."/>
            <person name="Lukacs Z."/>
            <person name="Mihaltcheva S."/>
            <person name="Morgado L.N."/>
            <person name="Niskanen T."/>
            <person name="Noordeloos M.E."/>
            <person name="Ohm R.A."/>
            <person name="Ortiz-Santana B."/>
            <person name="Ovrebo C."/>
            <person name="Racz N."/>
            <person name="Riley R."/>
            <person name="Savchenko A."/>
            <person name="Shiryaev A."/>
            <person name="Soop K."/>
            <person name="Spirin V."/>
            <person name="Szebenyi C."/>
            <person name="Tomsovsky M."/>
            <person name="Tulloss R.E."/>
            <person name="Uehling J."/>
            <person name="Grigoriev I.V."/>
            <person name="Vagvolgyi C."/>
            <person name="Papp T."/>
            <person name="Martin F.M."/>
            <person name="Miettinen O."/>
            <person name="Hibbett D.S."/>
            <person name="Nagy L.G."/>
        </authorList>
    </citation>
    <scope>NUCLEOTIDE SEQUENCE [LARGE SCALE GENOMIC DNA]</scope>
    <source>
        <strain evidence="3 4">CBS 309.79</strain>
    </source>
</reference>
<evidence type="ECO:0000256" key="1">
    <source>
        <dbReference type="SAM" id="MobiDB-lite"/>
    </source>
</evidence>
<name>A0A5C3QFZ3_9AGAR</name>
<feature type="transmembrane region" description="Helical" evidence="2">
    <location>
        <begin position="401"/>
        <end position="419"/>
    </location>
</feature>
<dbReference type="Proteomes" id="UP000305067">
    <property type="component" value="Unassembled WGS sequence"/>
</dbReference>
<keyword evidence="2" id="KW-1133">Transmembrane helix</keyword>
<dbReference type="STRING" id="1884261.A0A5C3QFZ3"/>
<feature type="compositionally biased region" description="Polar residues" evidence="1">
    <location>
        <begin position="107"/>
        <end position="130"/>
    </location>
</feature>
<feature type="region of interest" description="Disordered" evidence="1">
    <location>
        <begin position="1"/>
        <end position="203"/>
    </location>
</feature>
<protein>
    <submittedName>
        <fullName evidence="3">Uncharacterized protein</fullName>
    </submittedName>
</protein>
<dbReference type="AlphaFoldDB" id="A0A5C3QFZ3"/>
<proteinExistence type="predicted"/>
<gene>
    <name evidence="3" type="ORF">BDV98DRAFT_650534</name>
</gene>
<evidence type="ECO:0000256" key="2">
    <source>
        <dbReference type="SAM" id="Phobius"/>
    </source>
</evidence>
<keyword evidence="2" id="KW-0812">Transmembrane</keyword>
<dbReference type="OrthoDB" id="3062801at2759"/>
<evidence type="ECO:0000313" key="3">
    <source>
        <dbReference type="EMBL" id="TFL00158.1"/>
    </source>
</evidence>
<feature type="compositionally biased region" description="Low complexity" evidence="1">
    <location>
        <begin position="47"/>
        <end position="58"/>
    </location>
</feature>
<feature type="compositionally biased region" description="Low complexity" evidence="1">
    <location>
        <begin position="67"/>
        <end position="80"/>
    </location>
</feature>
<organism evidence="3 4">
    <name type="scientific">Pterulicium gracile</name>
    <dbReference type="NCBI Taxonomy" id="1884261"/>
    <lineage>
        <taxon>Eukaryota</taxon>
        <taxon>Fungi</taxon>
        <taxon>Dikarya</taxon>
        <taxon>Basidiomycota</taxon>
        <taxon>Agaricomycotina</taxon>
        <taxon>Agaricomycetes</taxon>
        <taxon>Agaricomycetidae</taxon>
        <taxon>Agaricales</taxon>
        <taxon>Pleurotineae</taxon>
        <taxon>Pterulaceae</taxon>
        <taxon>Pterulicium</taxon>
    </lineage>
</organism>
<feature type="compositionally biased region" description="Basic and acidic residues" evidence="1">
    <location>
        <begin position="573"/>
        <end position="588"/>
    </location>
</feature>
<feature type="transmembrane region" description="Helical" evidence="2">
    <location>
        <begin position="431"/>
        <end position="455"/>
    </location>
</feature>
<keyword evidence="4" id="KW-1185">Reference proteome</keyword>
<keyword evidence="2" id="KW-0472">Membrane</keyword>
<dbReference type="EMBL" id="ML178830">
    <property type="protein sequence ID" value="TFL00158.1"/>
    <property type="molecule type" value="Genomic_DNA"/>
</dbReference>
<feature type="compositionally biased region" description="Pro residues" evidence="1">
    <location>
        <begin position="1"/>
        <end position="11"/>
    </location>
</feature>
<accession>A0A5C3QFZ3</accession>
<feature type="region of interest" description="Disordered" evidence="1">
    <location>
        <begin position="573"/>
        <end position="596"/>
    </location>
</feature>
<sequence>MTNLPTPPRTSIPPLAEGNDDDLTKLPVPFPTEGEGALTASNSTGETSNLTQSSSQQTHSDKLTELPSRSPGSASSPRVRAYNRAIQHSIEKSDVLPSALSDGDLPRNTSSVHPSRTSPSQLPPSRSDSASVLAGEAPRTRAQTSFTSFKRATSRTRRLSDPSSPSLAAMLRLGPSKQHEDSASLAPPPRASSQPHSRASSPLRVFQQWSNSLHNRPRGANREEPFIPINPFNFKFSFRFPFSSHTNPKESRHASCLPLPATTSRSTDPDLDGFVFFMTNTLPRTIYLLALLRIPSMYFSRVSRVFEDAEVSQPDIERIIDSFQRSTRFQVASFNSPANPTATGIGAAIGHSAQVGSAPLTNMVPLPFPEDWSPPLVSDALIRFRHSWEEFIDSLMREWKTLNLVSALLLSAILTIFQIPTPASDPLTRNFALVSLTCALMSLSYGCVYIVRFGAMRSMSRASRWAEEARKSNTVIWWNVWVMLAMPAIWLAWAMIWFITTILCFVWRSGSSSDPEEYPPISTKNALIPRIIISAVFVVGIVYFGLIVKTLRGYGTARSYGMQGRWMDEERVRNREGRARNGGGREEGYFSPGSSPRSAVFELADDLYERRGRGRGRTGRSGRVASPTMGMGAHASPTMGAYGSPTLTGGGLGRSPVHGSDKGPGLVSMQRDSEKMVAGLGISLGAGVEGG</sequence>